<keyword evidence="1" id="KW-0175">Coiled coil</keyword>
<feature type="coiled-coil region" evidence="1">
    <location>
        <begin position="158"/>
        <end position="234"/>
    </location>
</feature>
<organism evidence="2 3">
    <name type="scientific">Rhizophlyctis rosea</name>
    <dbReference type="NCBI Taxonomy" id="64517"/>
    <lineage>
        <taxon>Eukaryota</taxon>
        <taxon>Fungi</taxon>
        <taxon>Fungi incertae sedis</taxon>
        <taxon>Chytridiomycota</taxon>
        <taxon>Chytridiomycota incertae sedis</taxon>
        <taxon>Chytridiomycetes</taxon>
        <taxon>Rhizophlyctidales</taxon>
        <taxon>Rhizophlyctidaceae</taxon>
        <taxon>Rhizophlyctis</taxon>
    </lineage>
</organism>
<accession>A0AAD5S0Z6</accession>
<keyword evidence="3" id="KW-1185">Reference proteome</keyword>
<dbReference type="SUPFAM" id="SSF57997">
    <property type="entry name" value="Tropomyosin"/>
    <property type="match status" value="1"/>
</dbReference>
<gene>
    <name evidence="2" type="ORF">HK097_004814</name>
</gene>
<dbReference type="EMBL" id="JADGJD010002276">
    <property type="protein sequence ID" value="KAJ3033524.1"/>
    <property type="molecule type" value="Genomic_DNA"/>
</dbReference>
<comment type="caution">
    <text evidence="2">The sequence shown here is derived from an EMBL/GenBank/DDBJ whole genome shotgun (WGS) entry which is preliminary data.</text>
</comment>
<evidence type="ECO:0000313" key="3">
    <source>
        <dbReference type="Proteomes" id="UP001212841"/>
    </source>
</evidence>
<feature type="coiled-coil region" evidence="1">
    <location>
        <begin position="52"/>
        <end position="90"/>
    </location>
</feature>
<protein>
    <submittedName>
        <fullName evidence="2">Uncharacterized protein</fullName>
    </submittedName>
</protein>
<name>A0AAD5S0Z6_9FUNG</name>
<proteinExistence type="predicted"/>
<evidence type="ECO:0000256" key="1">
    <source>
        <dbReference type="SAM" id="Coils"/>
    </source>
</evidence>
<dbReference type="AlphaFoldDB" id="A0AAD5S0Z6"/>
<dbReference type="Proteomes" id="UP001212841">
    <property type="component" value="Unassembled WGS sequence"/>
</dbReference>
<reference evidence="2" key="1">
    <citation type="submission" date="2020-05" db="EMBL/GenBank/DDBJ databases">
        <title>Phylogenomic resolution of chytrid fungi.</title>
        <authorList>
            <person name="Stajich J.E."/>
            <person name="Amses K."/>
            <person name="Simmons R."/>
            <person name="Seto K."/>
            <person name="Myers J."/>
            <person name="Bonds A."/>
            <person name="Quandt C.A."/>
            <person name="Barry K."/>
            <person name="Liu P."/>
            <person name="Grigoriev I."/>
            <person name="Longcore J.E."/>
            <person name="James T.Y."/>
        </authorList>
    </citation>
    <scope>NUCLEOTIDE SEQUENCE</scope>
    <source>
        <strain evidence="2">JEL0318</strain>
    </source>
</reference>
<evidence type="ECO:0000313" key="2">
    <source>
        <dbReference type="EMBL" id="KAJ3033524.1"/>
    </source>
</evidence>
<feature type="non-terminal residue" evidence="2">
    <location>
        <position position="1"/>
    </location>
</feature>
<sequence>LMRGEGRADEEYDVEAVLGLIRENQETGEQLGQLSALIEEHVAHSKVLKSENETLTTTLQKSEKKLKSREKDWSAKFTTLQKELEAVQEQQSTLDALLTAYESQYHGVAALSQVTEAPTRLHSEKDMDHPYPFATRFSHLHNLHTNTLHSLSLSQQKVAELQRTAEERLQKLETLEIAHQGKREECETSKREIEEFVRRCGELERRCREVEGRAQGLERRVGEVEGQKREVEGRLRKFVNGYRTLVFAGVSKSS</sequence>